<evidence type="ECO:0000256" key="1">
    <source>
        <dbReference type="ARBA" id="ARBA00006479"/>
    </source>
</evidence>
<keyword evidence="3" id="KW-0418">Kinase</keyword>
<dbReference type="Pfam" id="PF13412">
    <property type="entry name" value="HTH_24"/>
    <property type="match status" value="1"/>
</dbReference>
<dbReference type="InterPro" id="IPR036388">
    <property type="entry name" value="WH-like_DNA-bd_sf"/>
</dbReference>
<sequence length="410" mass="43686">MSRRADTTDSRAAPSSSSRPGTRTSNDQLRRFNLSMLMGILHHNGGCSRAELTRQTGLNRSTIAVLVSELVEAGLAYEGEPETVVGQIGRPSLRVHPEPRLAAITVNPERNSIAIGLVGLGGEIIRNVRFDTAKVPTPAETVRVTQSIVGGMQAEIESDYDVVGIGVAVPGLVNADNARIVNAPQLSWREVDLATPMADAFKLPVYVANDASVGAIAENLFGAARGVRDLVFVNGSSSGIGGGVIIDGAPLRGTKGFAGELGHIMVNTNGRRCHCGRVGCLETEVNLAAILERLGLSRADEHELDIELGVTRDHAVLDEVRRQLGFLSIALTNLVNIFDPEMVVLGGYLGALLTVSDERLGGALSLRSMSGHSRNVQLRRARLRSRRVMVGAAELAFAPLLADPMAFRRV</sequence>
<dbReference type="Pfam" id="PF00480">
    <property type="entry name" value="ROK"/>
    <property type="match status" value="1"/>
</dbReference>
<dbReference type="Proteomes" id="UP000199183">
    <property type="component" value="Unassembled WGS sequence"/>
</dbReference>
<evidence type="ECO:0000313" key="3">
    <source>
        <dbReference type="EMBL" id="SEB41225.1"/>
    </source>
</evidence>
<dbReference type="Gene3D" id="3.30.420.40">
    <property type="match status" value="2"/>
</dbReference>
<dbReference type="InterPro" id="IPR000600">
    <property type="entry name" value="ROK"/>
</dbReference>
<dbReference type="EMBL" id="FNRY01000001">
    <property type="protein sequence ID" value="SEB41225.1"/>
    <property type="molecule type" value="Genomic_DNA"/>
</dbReference>
<feature type="region of interest" description="Disordered" evidence="2">
    <location>
        <begin position="1"/>
        <end position="27"/>
    </location>
</feature>
<dbReference type="STRING" id="640635.SAMN04489806_0489"/>
<accession>A0A1H4J587</accession>
<dbReference type="SUPFAM" id="SSF46785">
    <property type="entry name" value="Winged helix' DNA-binding domain"/>
    <property type="match status" value="1"/>
</dbReference>
<dbReference type="PANTHER" id="PTHR18964">
    <property type="entry name" value="ROK (REPRESSOR, ORF, KINASE) FAMILY"/>
    <property type="match status" value="1"/>
</dbReference>
<organism evidence="3 4">
    <name type="scientific">Paramicrobacterium humi</name>
    <dbReference type="NCBI Taxonomy" id="640635"/>
    <lineage>
        <taxon>Bacteria</taxon>
        <taxon>Bacillati</taxon>
        <taxon>Actinomycetota</taxon>
        <taxon>Actinomycetes</taxon>
        <taxon>Micrococcales</taxon>
        <taxon>Microbacteriaceae</taxon>
        <taxon>Paramicrobacterium</taxon>
    </lineage>
</organism>
<keyword evidence="4" id="KW-1185">Reference proteome</keyword>
<name>A0A1H4J587_9MICO</name>
<proteinExistence type="inferred from homology"/>
<dbReference type="OrthoDB" id="5174513at2"/>
<evidence type="ECO:0000313" key="4">
    <source>
        <dbReference type="Proteomes" id="UP000199183"/>
    </source>
</evidence>
<protein>
    <submittedName>
        <fullName evidence="3">Sugar kinase of the NBD/HSP70 family, may contain an N-terminal HTH domain</fullName>
    </submittedName>
</protein>
<comment type="similarity">
    <text evidence="1">Belongs to the ROK (NagC/XylR) family.</text>
</comment>
<dbReference type="PANTHER" id="PTHR18964:SF149">
    <property type="entry name" value="BIFUNCTIONAL UDP-N-ACETYLGLUCOSAMINE 2-EPIMERASE_N-ACETYLMANNOSAMINE KINASE"/>
    <property type="match status" value="1"/>
</dbReference>
<evidence type="ECO:0000256" key="2">
    <source>
        <dbReference type="SAM" id="MobiDB-lite"/>
    </source>
</evidence>
<dbReference type="GO" id="GO:0016301">
    <property type="term" value="F:kinase activity"/>
    <property type="evidence" value="ECO:0007669"/>
    <property type="project" value="UniProtKB-KW"/>
</dbReference>
<dbReference type="SUPFAM" id="SSF53067">
    <property type="entry name" value="Actin-like ATPase domain"/>
    <property type="match status" value="1"/>
</dbReference>
<feature type="compositionally biased region" description="Low complexity" evidence="2">
    <location>
        <begin position="10"/>
        <end position="25"/>
    </location>
</feature>
<keyword evidence="3" id="KW-0808">Transferase</keyword>
<dbReference type="InterPro" id="IPR043129">
    <property type="entry name" value="ATPase_NBD"/>
</dbReference>
<dbReference type="RefSeq" id="WP_091179467.1">
    <property type="nucleotide sequence ID" value="NZ_FNRY01000001.1"/>
</dbReference>
<gene>
    <name evidence="3" type="ORF">SAMN04489806_0489</name>
</gene>
<dbReference type="AlphaFoldDB" id="A0A1H4J587"/>
<dbReference type="InterPro" id="IPR036390">
    <property type="entry name" value="WH_DNA-bd_sf"/>
</dbReference>
<reference evidence="3 4" key="1">
    <citation type="submission" date="2016-10" db="EMBL/GenBank/DDBJ databases">
        <authorList>
            <person name="de Groot N.N."/>
        </authorList>
    </citation>
    <scope>NUCLEOTIDE SEQUENCE [LARGE SCALE GENOMIC DNA]</scope>
    <source>
        <strain evidence="3 4">DSM 21799</strain>
    </source>
</reference>
<dbReference type="Gene3D" id="1.10.10.10">
    <property type="entry name" value="Winged helix-like DNA-binding domain superfamily/Winged helix DNA-binding domain"/>
    <property type="match status" value="1"/>
</dbReference>